<reference evidence="3 4" key="1">
    <citation type="submission" date="2018-08" db="EMBL/GenBank/DDBJ databases">
        <title>Pallidiluteibacterium maritimus gen. nov., sp. nov., isolated from coastal sediment.</title>
        <authorList>
            <person name="Zhou L.Y."/>
        </authorList>
    </citation>
    <scope>NUCLEOTIDE SEQUENCE [LARGE SCALE GENOMIC DNA]</scope>
    <source>
        <strain evidence="3 4">XSD2</strain>
    </source>
</reference>
<name>A0A399SVS9_9BACT</name>
<dbReference type="EMBL" id="QWGR01000005">
    <property type="protein sequence ID" value="RIJ48136.1"/>
    <property type="molecule type" value="Genomic_DNA"/>
</dbReference>
<keyword evidence="4" id="KW-1185">Reference proteome</keyword>
<dbReference type="RefSeq" id="WP_119437866.1">
    <property type="nucleotide sequence ID" value="NZ_QWGR01000005.1"/>
</dbReference>
<dbReference type="SUPFAM" id="SSF50939">
    <property type="entry name" value="Sialidases"/>
    <property type="match status" value="1"/>
</dbReference>
<comment type="caution">
    <text evidence="3">The sequence shown here is derived from an EMBL/GenBank/DDBJ whole genome shotgun (WGS) entry which is preliminary data.</text>
</comment>
<dbReference type="PANTHER" id="PTHR43752">
    <property type="entry name" value="BNR/ASP-BOX REPEAT FAMILY PROTEIN"/>
    <property type="match status" value="1"/>
</dbReference>
<evidence type="ECO:0000259" key="2">
    <source>
        <dbReference type="Pfam" id="PF13088"/>
    </source>
</evidence>
<feature type="signal peptide" evidence="1">
    <location>
        <begin position="1"/>
        <end position="19"/>
    </location>
</feature>
<dbReference type="Pfam" id="PF13088">
    <property type="entry name" value="BNR_2"/>
    <property type="match status" value="2"/>
</dbReference>
<accession>A0A399SVS9</accession>
<protein>
    <submittedName>
        <fullName evidence="3">Exo-alpha-sialidase</fullName>
    </submittedName>
</protein>
<dbReference type="Gene3D" id="2.120.10.10">
    <property type="match status" value="1"/>
</dbReference>
<feature type="chain" id="PRO_5017428490" evidence="1">
    <location>
        <begin position="20"/>
        <end position="396"/>
    </location>
</feature>
<proteinExistence type="predicted"/>
<evidence type="ECO:0000313" key="3">
    <source>
        <dbReference type="EMBL" id="RIJ48136.1"/>
    </source>
</evidence>
<evidence type="ECO:0000313" key="4">
    <source>
        <dbReference type="Proteomes" id="UP000265926"/>
    </source>
</evidence>
<dbReference type="OrthoDB" id="41724at2"/>
<dbReference type="InterPro" id="IPR036278">
    <property type="entry name" value="Sialidase_sf"/>
</dbReference>
<dbReference type="AlphaFoldDB" id="A0A399SVS9"/>
<dbReference type="InterPro" id="IPR011040">
    <property type="entry name" value="Sialidase"/>
</dbReference>
<feature type="domain" description="Sialidase" evidence="2">
    <location>
        <begin position="53"/>
        <end position="138"/>
    </location>
</feature>
<dbReference type="CDD" id="cd15482">
    <property type="entry name" value="Sialidase_non-viral"/>
    <property type="match status" value="1"/>
</dbReference>
<dbReference type="Proteomes" id="UP000265926">
    <property type="component" value="Unassembled WGS sequence"/>
</dbReference>
<feature type="domain" description="Sialidase" evidence="2">
    <location>
        <begin position="204"/>
        <end position="372"/>
    </location>
</feature>
<evidence type="ECO:0000256" key="1">
    <source>
        <dbReference type="SAM" id="SignalP"/>
    </source>
</evidence>
<organism evidence="3 4">
    <name type="scientific">Maribellus luteus</name>
    <dbReference type="NCBI Taxonomy" id="2305463"/>
    <lineage>
        <taxon>Bacteria</taxon>
        <taxon>Pseudomonadati</taxon>
        <taxon>Bacteroidota</taxon>
        <taxon>Bacteroidia</taxon>
        <taxon>Marinilabiliales</taxon>
        <taxon>Prolixibacteraceae</taxon>
        <taxon>Maribellus</taxon>
    </lineage>
</organism>
<keyword evidence="1" id="KW-0732">Signal</keyword>
<sequence length="396" mass="44417">MKNKLIIVVLLLLTGEVMAQPKNSHQSIVREELIFTPQHEHSHGSSLVALPNGDMLACWFQGSGERKSDDVRIMGARLEKGKKQWSAPFLMADTPGLPDCNPVLFLNSKNKLFLVWIAVQGNQWEGSILRTRTTSDYNQPGAPKWQWQDNILLKPGEEFVQELSQKFQEMPPLHNGWAGYAPKYDNLIMEASKNTVNRSIGWMTRIKPLVLESGRIVLPLYSDGYNLSLCAISDDDGETWRPSKPIVGRGPIQPALAQRKNGDIVAYMRDSGDAPARVHKSISHDNGESWTYSVKTDIPNTASVELLTLADGRWAFVGNDINDGRYRVVLMLSDDEGETWKWKEYLESDAKESGGSYSYPCLIQTSDGMLHITYSSRTGEREKSIKHLVVDAGKIK</sequence>
<dbReference type="PANTHER" id="PTHR43752:SF2">
    <property type="entry name" value="BNR_ASP-BOX REPEAT FAMILY PROTEIN"/>
    <property type="match status" value="1"/>
</dbReference>
<gene>
    <name evidence="3" type="ORF">D1614_10365</name>
</gene>